<dbReference type="Gene3D" id="3.30.920.30">
    <property type="entry name" value="Hypothetical protein"/>
    <property type="match status" value="1"/>
</dbReference>
<organism evidence="8 9">
    <name type="scientific">Candidatus Avimonoglobus intestinipullorum</name>
    <dbReference type="NCBI Taxonomy" id="2840699"/>
    <lineage>
        <taxon>Bacteria</taxon>
        <taxon>Bacillati</taxon>
        <taxon>Bacillota</taxon>
        <taxon>Clostridia</taxon>
        <taxon>Eubacteriales</taxon>
        <taxon>Candidatus Avimonoglobus</taxon>
    </lineage>
</organism>
<evidence type="ECO:0000256" key="2">
    <source>
        <dbReference type="ARBA" id="ARBA00022649"/>
    </source>
</evidence>
<dbReference type="AlphaFoldDB" id="A0A9D1S6N6"/>
<evidence type="ECO:0000256" key="6">
    <source>
        <dbReference type="ARBA" id="ARBA00022884"/>
    </source>
</evidence>
<evidence type="ECO:0000313" key="9">
    <source>
        <dbReference type="Proteomes" id="UP000824111"/>
    </source>
</evidence>
<keyword evidence="5" id="KW-0378">Hydrolase</keyword>
<protein>
    <submittedName>
        <fullName evidence="8">Type II toxin-antitoxin system HicA family toxin</fullName>
    </submittedName>
</protein>
<dbReference type="Pfam" id="PF07927">
    <property type="entry name" value="HicA_toxin"/>
    <property type="match status" value="1"/>
</dbReference>
<evidence type="ECO:0000256" key="7">
    <source>
        <dbReference type="ARBA" id="ARBA00023016"/>
    </source>
</evidence>
<dbReference type="SUPFAM" id="SSF54786">
    <property type="entry name" value="YcfA/nrd intein domain"/>
    <property type="match status" value="1"/>
</dbReference>
<keyword evidence="7" id="KW-0346">Stress response</keyword>
<name>A0A9D1S6N6_9FIRM</name>
<evidence type="ECO:0000256" key="5">
    <source>
        <dbReference type="ARBA" id="ARBA00022801"/>
    </source>
</evidence>
<comment type="caution">
    <text evidence="8">The sequence shown here is derived from an EMBL/GenBank/DDBJ whole genome shotgun (WGS) entry which is preliminary data.</text>
</comment>
<dbReference type="Proteomes" id="UP000824111">
    <property type="component" value="Unassembled WGS sequence"/>
</dbReference>
<dbReference type="InterPro" id="IPR012933">
    <property type="entry name" value="HicA_mRNA_interferase"/>
</dbReference>
<proteinExistence type="inferred from homology"/>
<keyword evidence="4" id="KW-0255">Endonuclease</keyword>
<evidence type="ECO:0000313" key="8">
    <source>
        <dbReference type="EMBL" id="HIU48502.1"/>
    </source>
</evidence>
<reference evidence="8" key="2">
    <citation type="journal article" date="2021" name="PeerJ">
        <title>Extensive microbial diversity within the chicken gut microbiome revealed by metagenomics and culture.</title>
        <authorList>
            <person name="Gilroy R."/>
            <person name="Ravi A."/>
            <person name="Getino M."/>
            <person name="Pursley I."/>
            <person name="Horton D.L."/>
            <person name="Alikhan N.F."/>
            <person name="Baker D."/>
            <person name="Gharbi K."/>
            <person name="Hall N."/>
            <person name="Watson M."/>
            <person name="Adriaenssens E.M."/>
            <person name="Foster-Nyarko E."/>
            <person name="Jarju S."/>
            <person name="Secka A."/>
            <person name="Antonio M."/>
            <person name="Oren A."/>
            <person name="Chaudhuri R.R."/>
            <person name="La Ragione R."/>
            <person name="Hildebrand F."/>
            <person name="Pallen M.J."/>
        </authorList>
    </citation>
    <scope>NUCLEOTIDE SEQUENCE</scope>
    <source>
        <strain evidence="8">ChiSjej4B22-9803</strain>
    </source>
</reference>
<feature type="non-terminal residue" evidence="8">
    <location>
        <position position="1"/>
    </location>
</feature>
<keyword evidence="3" id="KW-0540">Nuclease</keyword>
<accession>A0A9D1S6N6</accession>
<evidence type="ECO:0000256" key="3">
    <source>
        <dbReference type="ARBA" id="ARBA00022722"/>
    </source>
</evidence>
<dbReference type="GO" id="GO:0003729">
    <property type="term" value="F:mRNA binding"/>
    <property type="evidence" value="ECO:0007669"/>
    <property type="project" value="InterPro"/>
</dbReference>
<dbReference type="GO" id="GO:0004519">
    <property type="term" value="F:endonuclease activity"/>
    <property type="evidence" value="ECO:0007669"/>
    <property type="project" value="UniProtKB-KW"/>
</dbReference>
<evidence type="ECO:0000256" key="1">
    <source>
        <dbReference type="ARBA" id="ARBA00006620"/>
    </source>
</evidence>
<gene>
    <name evidence="8" type="ORF">IAB04_04005</name>
</gene>
<dbReference type="EMBL" id="DVND01000106">
    <property type="protein sequence ID" value="HIU48502.1"/>
    <property type="molecule type" value="Genomic_DNA"/>
</dbReference>
<dbReference type="GO" id="GO:0016787">
    <property type="term" value="F:hydrolase activity"/>
    <property type="evidence" value="ECO:0007669"/>
    <property type="project" value="UniProtKB-KW"/>
</dbReference>
<comment type="similarity">
    <text evidence="1">Belongs to the HicA mRNA interferase family.</text>
</comment>
<keyword evidence="6" id="KW-0694">RNA-binding</keyword>
<keyword evidence="2" id="KW-1277">Toxin-antitoxin system</keyword>
<sequence length="53" mass="6019">YKLLLKDGWELIRVHGSHHILKKGNKIETIPIHNKDVPKGLLNAIIKNTGIQL</sequence>
<reference evidence="8" key="1">
    <citation type="submission" date="2020-10" db="EMBL/GenBank/DDBJ databases">
        <authorList>
            <person name="Gilroy R."/>
        </authorList>
    </citation>
    <scope>NUCLEOTIDE SEQUENCE</scope>
    <source>
        <strain evidence="8">ChiSjej4B22-9803</strain>
    </source>
</reference>
<dbReference type="InterPro" id="IPR038570">
    <property type="entry name" value="HicA_sf"/>
</dbReference>
<evidence type="ECO:0000256" key="4">
    <source>
        <dbReference type="ARBA" id="ARBA00022759"/>
    </source>
</evidence>